<dbReference type="PRINTS" id="PR00368">
    <property type="entry name" value="FADPNR"/>
</dbReference>
<dbReference type="VEuPathDB" id="FungiDB:PV06_10840"/>
<dbReference type="InterPro" id="IPR016156">
    <property type="entry name" value="FAD/NAD-linked_Rdtase_dimer_sf"/>
</dbReference>
<evidence type="ECO:0000313" key="8">
    <source>
        <dbReference type="EMBL" id="KIW36938.1"/>
    </source>
</evidence>
<dbReference type="PROSITE" id="PS50206">
    <property type="entry name" value="RHODANESE_3"/>
    <property type="match status" value="1"/>
</dbReference>
<keyword evidence="6" id="KW-0676">Redox-active center</keyword>
<dbReference type="AlphaFoldDB" id="A0A0D2D0X1"/>
<evidence type="ECO:0000256" key="2">
    <source>
        <dbReference type="ARBA" id="ARBA00009130"/>
    </source>
</evidence>
<evidence type="ECO:0000256" key="5">
    <source>
        <dbReference type="ARBA" id="ARBA00023002"/>
    </source>
</evidence>
<dbReference type="PROSITE" id="PS00380">
    <property type="entry name" value="RHODANESE_1"/>
    <property type="match status" value="1"/>
</dbReference>
<dbReference type="SUPFAM" id="SSF52821">
    <property type="entry name" value="Rhodanese/Cell cycle control phosphatase"/>
    <property type="match status" value="1"/>
</dbReference>
<evidence type="ECO:0000313" key="9">
    <source>
        <dbReference type="Proteomes" id="UP000053342"/>
    </source>
</evidence>
<comment type="cofactor">
    <cofactor evidence="1">
        <name>FAD</name>
        <dbReference type="ChEBI" id="CHEBI:57692"/>
    </cofactor>
</comment>
<dbReference type="RefSeq" id="XP_016257154.1">
    <property type="nucleotide sequence ID" value="XM_016412429.1"/>
</dbReference>
<dbReference type="InterPro" id="IPR036873">
    <property type="entry name" value="Rhodanese-like_dom_sf"/>
</dbReference>
<dbReference type="STRING" id="215243.A0A0D2D0X1"/>
<dbReference type="Gene3D" id="3.50.50.60">
    <property type="entry name" value="FAD/NAD(P)-binding domain"/>
    <property type="match status" value="2"/>
</dbReference>
<proteinExistence type="inferred from homology"/>
<dbReference type="SUPFAM" id="SSF51905">
    <property type="entry name" value="FAD/NAD(P)-binding domain"/>
    <property type="match status" value="1"/>
</dbReference>
<dbReference type="PRINTS" id="PR00411">
    <property type="entry name" value="PNDRDTASEI"/>
</dbReference>
<dbReference type="InterPro" id="IPR036188">
    <property type="entry name" value="FAD/NAD-bd_sf"/>
</dbReference>
<dbReference type="Proteomes" id="UP000053342">
    <property type="component" value="Unassembled WGS sequence"/>
</dbReference>
<dbReference type="InterPro" id="IPR004099">
    <property type="entry name" value="Pyr_nucl-diS_OxRdtase_dimer"/>
</dbReference>
<evidence type="ECO:0000256" key="3">
    <source>
        <dbReference type="ARBA" id="ARBA00022630"/>
    </source>
</evidence>
<dbReference type="Pfam" id="PF00581">
    <property type="entry name" value="Rhodanese"/>
    <property type="match status" value="1"/>
</dbReference>
<keyword evidence="9" id="KW-1185">Reference proteome</keyword>
<keyword evidence="4" id="KW-0274">FAD</keyword>
<dbReference type="HOGENOM" id="CLU_003291_1_2_1"/>
<name>A0A0D2D0X1_9EURO</name>
<feature type="domain" description="Rhodanese" evidence="7">
    <location>
        <begin position="471"/>
        <end position="559"/>
    </location>
</feature>
<comment type="similarity">
    <text evidence="2">Belongs to the class-III pyridine nucleotide-disulfide oxidoreductase family.</text>
</comment>
<evidence type="ECO:0000256" key="1">
    <source>
        <dbReference type="ARBA" id="ARBA00001974"/>
    </source>
</evidence>
<dbReference type="SUPFAM" id="SSF55424">
    <property type="entry name" value="FAD/NAD-linked reductases, dimerisation (C-terminal) domain"/>
    <property type="match status" value="1"/>
</dbReference>
<evidence type="ECO:0000256" key="4">
    <source>
        <dbReference type="ARBA" id="ARBA00022827"/>
    </source>
</evidence>
<dbReference type="Pfam" id="PF02852">
    <property type="entry name" value="Pyr_redox_dim"/>
    <property type="match status" value="1"/>
</dbReference>
<evidence type="ECO:0000259" key="7">
    <source>
        <dbReference type="PROSITE" id="PS50206"/>
    </source>
</evidence>
<dbReference type="PANTHER" id="PTHR43429">
    <property type="entry name" value="PYRIDINE NUCLEOTIDE-DISULFIDE OXIDOREDUCTASE DOMAIN-CONTAINING"/>
    <property type="match status" value="1"/>
</dbReference>
<dbReference type="EMBL" id="KN847347">
    <property type="protein sequence ID" value="KIW36938.1"/>
    <property type="molecule type" value="Genomic_DNA"/>
</dbReference>
<keyword evidence="5" id="KW-0560">Oxidoreductase</keyword>
<dbReference type="GO" id="GO:0004792">
    <property type="term" value="F:thiosulfate-cyanide sulfurtransferase activity"/>
    <property type="evidence" value="ECO:0007669"/>
    <property type="project" value="InterPro"/>
</dbReference>
<dbReference type="SMART" id="SM00450">
    <property type="entry name" value="RHOD"/>
    <property type="match status" value="1"/>
</dbReference>
<dbReference type="InterPro" id="IPR023753">
    <property type="entry name" value="FAD/NAD-binding_dom"/>
</dbReference>
<dbReference type="InterPro" id="IPR050260">
    <property type="entry name" value="FAD-bd_OxRdtase"/>
</dbReference>
<dbReference type="Pfam" id="PF07992">
    <property type="entry name" value="Pyr_redox_2"/>
    <property type="match status" value="1"/>
</dbReference>
<keyword evidence="3" id="KW-0285">Flavoprotein</keyword>
<gene>
    <name evidence="8" type="ORF">PV06_10840</name>
</gene>
<dbReference type="GeneID" id="27362914"/>
<dbReference type="GO" id="GO:0016491">
    <property type="term" value="F:oxidoreductase activity"/>
    <property type="evidence" value="ECO:0007669"/>
    <property type="project" value="UniProtKB-KW"/>
</dbReference>
<dbReference type="PANTHER" id="PTHR43429:SF1">
    <property type="entry name" value="NAD(P)H SULFUR OXIDOREDUCTASE (COA-DEPENDENT)"/>
    <property type="match status" value="1"/>
</dbReference>
<dbReference type="OrthoDB" id="361797at2759"/>
<sequence>MMSSKSGLKFIIVGGVAGGMSAATRARRLSESASITVFEKGPYVSYANCGIPYSLGEVIQKEESLILNTPKSFKDRYNLDVHIDSEVVKIDPQQKTVDVRVQGEKTIERYAWDKLVLSLGAEPFLPPLKGIDLPHVFTLQTIPDLRRIRCALQDSTCVKHVAVIGGGFIGLEAAENIKGLGFEVSILEAAPQVFTLVDHDIAERIHTELRANGVSVHLRVNIKEIQPGHVMLGSGETVPADVVIAAVGVRPRTSLARDAGLKIGSSGAVSVDHFMRTSHPDIYAVGDMVETENRVLDRALPLALAGPAARQGRIAVDHALGILKEGYRGNVGTSICKVFGLAVASVGTSARVLQQMGKKPLWVTVYPPSHAGYYPGAQPLSLRVIFEPESGRLLGAQVVGKEGVDKQIDVLAMAMQAGMSISDLEHLELAYAPPYGSAKSPVNMAGFVGTNVLRGIVRIMHPEELVSSGFPLESIQLLDVRSPEEFGRGHIPGAVNISVNTLRERMDELDKNKYTVVYCGVGYRGYLAYRMLEQNGFEQVVNLDGGTSLFFSGGFDLNSRKTLQ</sequence>
<reference evidence="8 9" key="1">
    <citation type="submission" date="2015-01" db="EMBL/GenBank/DDBJ databases">
        <title>The Genome Sequence of Exophiala oligosperma CBS72588.</title>
        <authorList>
            <consortium name="The Broad Institute Genomics Platform"/>
            <person name="Cuomo C."/>
            <person name="de Hoog S."/>
            <person name="Gorbushina A."/>
            <person name="Stielow B."/>
            <person name="Teixiera M."/>
            <person name="Abouelleil A."/>
            <person name="Chapman S.B."/>
            <person name="Priest M."/>
            <person name="Young S.K."/>
            <person name="Wortman J."/>
            <person name="Nusbaum C."/>
            <person name="Birren B."/>
        </authorList>
    </citation>
    <scope>NUCLEOTIDE SEQUENCE [LARGE SCALE GENOMIC DNA]</scope>
    <source>
        <strain evidence="8 9">CBS 72588</strain>
    </source>
</reference>
<organism evidence="8 9">
    <name type="scientific">Exophiala oligosperma</name>
    <dbReference type="NCBI Taxonomy" id="215243"/>
    <lineage>
        <taxon>Eukaryota</taxon>
        <taxon>Fungi</taxon>
        <taxon>Dikarya</taxon>
        <taxon>Ascomycota</taxon>
        <taxon>Pezizomycotina</taxon>
        <taxon>Eurotiomycetes</taxon>
        <taxon>Chaetothyriomycetidae</taxon>
        <taxon>Chaetothyriales</taxon>
        <taxon>Herpotrichiellaceae</taxon>
        <taxon>Exophiala</taxon>
    </lineage>
</organism>
<protein>
    <recommendedName>
        <fullName evidence="7">Rhodanese domain-containing protein</fullName>
    </recommendedName>
</protein>
<evidence type="ECO:0000256" key="6">
    <source>
        <dbReference type="ARBA" id="ARBA00023284"/>
    </source>
</evidence>
<dbReference type="InterPro" id="IPR001307">
    <property type="entry name" value="Thiosulphate_STrfase_CS"/>
</dbReference>
<dbReference type="Gene3D" id="3.40.250.10">
    <property type="entry name" value="Rhodanese-like domain"/>
    <property type="match status" value="1"/>
</dbReference>
<dbReference type="InterPro" id="IPR001763">
    <property type="entry name" value="Rhodanese-like_dom"/>
</dbReference>
<accession>A0A0D2D0X1</accession>